<keyword evidence="3" id="KW-1185">Reference proteome</keyword>
<evidence type="ECO:0000313" key="2">
    <source>
        <dbReference type="EMBL" id="KAK4186114.1"/>
    </source>
</evidence>
<feature type="compositionally biased region" description="Polar residues" evidence="1">
    <location>
        <begin position="143"/>
        <end position="162"/>
    </location>
</feature>
<dbReference type="Proteomes" id="UP001302126">
    <property type="component" value="Unassembled WGS sequence"/>
</dbReference>
<gene>
    <name evidence="2" type="ORF">QBC35DRAFT_283978</name>
</gene>
<organism evidence="2 3">
    <name type="scientific">Podospora australis</name>
    <dbReference type="NCBI Taxonomy" id="1536484"/>
    <lineage>
        <taxon>Eukaryota</taxon>
        <taxon>Fungi</taxon>
        <taxon>Dikarya</taxon>
        <taxon>Ascomycota</taxon>
        <taxon>Pezizomycotina</taxon>
        <taxon>Sordariomycetes</taxon>
        <taxon>Sordariomycetidae</taxon>
        <taxon>Sordariales</taxon>
        <taxon>Podosporaceae</taxon>
        <taxon>Podospora</taxon>
    </lineage>
</organism>
<name>A0AAN7AGU9_9PEZI</name>
<feature type="region of interest" description="Disordered" evidence="1">
    <location>
        <begin position="25"/>
        <end position="89"/>
    </location>
</feature>
<comment type="caution">
    <text evidence="2">The sequence shown here is derived from an EMBL/GenBank/DDBJ whole genome shotgun (WGS) entry which is preliminary data.</text>
</comment>
<feature type="region of interest" description="Disordered" evidence="1">
    <location>
        <begin position="143"/>
        <end position="188"/>
    </location>
</feature>
<dbReference type="EMBL" id="MU864431">
    <property type="protein sequence ID" value="KAK4186114.1"/>
    <property type="molecule type" value="Genomic_DNA"/>
</dbReference>
<reference evidence="2" key="1">
    <citation type="journal article" date="2023" name="Mol. Phylogenet. Evol.">
        <title>Genome-scale phylogeny and comparative genomics of the fungal order Sordariales.</title>
        <authorList>
            <person name="Hensen N."/>
            <person name="Bonometti L."/>
            <person name="Westerberg I."/>
            <person name="Brannstrom I.O."/>
            <person name="Guillou S."/>
            <person name="Cros-Aarteil S."/>
            <person name="Calhoun S."/>
            <person name="Haridas S."/>
            <person name="Kuo A."/>
            <person name="Mondo S."/>
            <person name="Pangilinan J."/>
            <person name="Riley R."/>
            <person name="LaButti K."/>
            <person name="Andreopoulos B."/>
            <person name="Lipzen A."/>
            <person name="Chen C."/>
            <person name="Yan M."/>
            <person name="Daum C."/>
            <person name="Ng V."/>
            <person name="Clum A."/>
            <person name="Steindorff A."/>
            <person name="Ohm R.A."/>
            <person name="Martin F."/>
            <person name="Silar P."/>
            <person name="Natvig D.O."/>
            <person name="Lalanne C."/>
            <person name="Gautier V."/>
            <person name="Ament-Velasquez S.L."/>
            <person name="Kruys A."/>
            <person name="Hutchinson M.I."/>
            <person name="Powell A.J."/>
            <person name="Barry K."/>
            <person name="Miller A.N."/>
            <person name="Grigoriev I.V."/>
            <person name="Debuchy R."/>
            <person name="Gladieux P."/>
            <person name="Hiltunen Thoren M."/>
            <person name="Johannesson H."/>
        </authorList>
    </citation>
    <scope>NUCLEOTIDE SEQUENCE</scope>
    <source>
        <strain evidence="2">PSN309</strain>
    </source>
</reference>
<reference evidence="2" key="2">
    <citation type="submission" date="2023-05" db="EMBL/GenBank/DDBJ databases">
        <authorList>
            <consortium name="Lawrence Berkeley National Laboratory"/>
            <person name="Steindorff A."/>
            <person name="Hensen N."/>
            <person name="Bonometti L."/>
            <person name="Westerberg I."/>
            <person name="Brannstrom I.O."/>
            <person name="Guillou S."/>
            <person name="Cros-Aarteil S."/>
            <person name="Calhoun S."/>
            <person name="Haridas S."/>
            <person name="Kuo A."/>
            <person name="Mondo S."/>
            <person name="Pangilinan J."/>
            <person name="Riley R."/>
            <person name="Labutti K."/>
            <person name="Andreopoulos B."/>
            <person name="Lipzen A."/>
            <person name="Chen C."/>
            <person name="Yanf M."/>
            <person name="Daum C."/>
            <person name="Ng V."/>
            <person name="Clum A."/>
            <person name="Ohm R."/>
            <person name="Martin F."/>
            <person name="Silar P."/>
            <person name="Natvig D."/>
            <person name="Lalanne C."/>
            <person name="Gautier V."/>
            <person name="Ament-Velasquez S.L."/>
            <person name="Kruys A."/>
            <person name="Hutchinson M.I."/>
            <person name="Powell A.J."/>
            <person name="Barry K."/>
            <person name="Miller A.N."/>
            <person name="Grigoriev I.V."/>
            <person name="Debuchy R."/>
            <person name="Gladieux P."/>
            <person name="Thoren M.H."/>
            <person name="Johannesson H."/>
        </authorList>
    </citation>
    <scope>NUCLEOTIDE SEQUENCE</scope>
    <source>
        <strain evidence="2">PSN309</strain>
    </source>
</reference>
<feature type="compositionally biased region" description="Basic residues" evidence="1">
    <location>
        <begin position="28"/>
        <end position="45"/>
    </location>
</feature>
<dbReference type="AlphaFoldDB" id="A0AAN7AGU9"/>
<evidence type="ECO:0000313" key="3">
    <source>
        <dbReference type="Proteomes" id="UP001302126"/>
    </source>
</evidence>
<accession>A0AAN7AGU9</accession>
<proteinExistence type="predicted"/>
<feature type="region of interest" description="Disordered" evidence="1">
    <location>
        <begin position="215"/>
        <end position="241"/>
    </location>
</feature>
<sequence length="275" mass="30573">MTPDSVFGYPSPSLTQLCWPAKAAVLPNKRRRHKKNKTKRQHTNHLKGQFVRDAAQGSSHSRGAICSRIRQTPKRKPARSQPLDEVKVDHPGPWGVFLSATSARNLGSSCAPHSRNWARKTETKRIKKTLFCSCVGQKRMQATNTTTTHVRQSPHSVPSASQLRGKRQRPKEKGGTNGEASQPAARRTTHRRLAASGKDFTPHACEWVARASKEKNPPIWPLPSGPARSRETPRELAPFPQVDQKCRTFSLAKPKRNITGASQSFPSSSFPIRCV</sequence>
<evidence type="ECO:0000256" key="1">
    <source>
        <dbReference type="SAM" id="MobiDB-lite"/>
    </source>
</evidence>
<protein>
    <submittedName>
        <fullName evidence="2">Uncharacterized protein</fullName>
    </submittedName>
</protein>